<evidence type="ECO:0000313" key="1">
    <source>
        <dbReference type="EMBL" id="KAI3705421.1"/>
    </source>
</evidence>
<evidence type="ECO:0000313" key="2">
    <source>
        <dbReference type="Proteomes" id="UP001056120"/>
    </source>
</evidence>
<reference evidence="1 2" key="2">
    <citation type="journal article" date="2022" name="Mol. Ecol. Resour.">
        <title>The genomes of chicory, endive, great burdock and yacon provide insights into Asteraceae paleo-polyploidization history and plant inulin production.</title>
        <authorList>
            <person name="Fan W."/>
            <person name="Wang S."/>
            <person name="Wang H."/>
            <person name="Wang A."/>
            <person name="Jiang F."/>
            <person name="Liu H."/>
            <person name="Zhao H."/>
            <person name="Xu D."/>
            <person name="Zhang Y."/>
        </authorList>
    </citation>
    <scope>NUCLEOTIDE SEQUENCE [LARGE SCALE GENOMIC DNA]</scope>
    <source>
        <strain evidence="2">cv. Yunnan</strain>
        <tissue evidence="1">Leaves</tissue>
    </source>
</reference>
<proteinExistence type="predicted"/>
<organism evidence="1 2">
    <name type="scientific">Smallanthus sonchifolius</name>
    <dbReference type="NCBI Taxonomy" id="185202"/>
    <lineage>
        <taxon>Eukaryota</taxon>
        <taxon>Viridiplantae</taxon>
        <taxon>Streptophyta</taxon>
        <taxon>Embryophyta</taxon>
        <taxon>Tracheophyta</taxon>
        <taxon>Spermatophyta</taxon>
        <taxon>Magnoliopsida</taxon>
        <taxon>eudicotyledons</taxon>
        <taxon>Gunneridae</taxon>
        <taxon>Pentapetalae</taxon>
        <taxon>asterids</taxon>
        <taxon>campanulids</taxon>
        <taxon>Asterales</taxon>
        <taxon>Asteraceae</taxon>
        <taxon>Asteroideae</taxon>
        <taxon>Heliantheae alliance</taxon>
        <taxon>Millerieae</taxon>
        <taxon>Smallanthus</taxon>
    </lineage>
</organism>
<protein>
    <submittedName>
        <fullName evidence="1">Uncharacterized protein</fullName>
    </submittedName>
</protein>
<reference evidence="2" key="1">
    <citation type="journal article" date="2022" name="Mol. Ecol. Resour.">
        <title>The genomes of chicory, endive, great burdock and yacon provide insights into Asteraceae palaeo-polyploidization history and plant inulin production.</title>
        <authorList>
            <person name="Fan W."/>
            <person name="Wang S."/>
            <person name="Wang H."/>
            <person name="Wang A."/>
            <person name="Jiang F."/>
            <person name="Liu H."/>
            <person name="Zhao H."/>
            <person name="Xu D."/>
            <person name="Zhang Y."/>
        </authorList>
    </citation>
    <scope>NUCLEOTIDE SEQUENCE [LARGE SCALE GENOMIC DNA]</scope>
    <source>
        <strain evidence="2">cv. Yunnan</strain>
    </source>
</reference>
<dbReference type="EMBL" id="CM042042">
    <property type="protein sequence ID" value="KAI3705421.1"/>
    <property type="molecule type" value="Genomic_DNA"/>
</dbReference>
<dbReference type="Proteomes" id="UP001056120">
    <property type="component" value="Linkage Group LG25"/>
</dbReference>
<name>A0ACB9A6N9_9ASTR</name>
<accession>A0ACB9A6N9</accession>
<comment type="caution">
    <text evidence="1">The sequence shown here is derived from an EMBL/GenBank/DDBJ whole genome shotgun (WGS) entry which is preliminary data.</text>
</comment>
<sequence length="187" mass="20126">MGSRNVPRSGLLPWLAMTMVLVGLSKGDFDKDKQQCADTLVGLATCLPYVSNQAKAPTTDCCAKLKPVLDKNRVCLCILVKDRDEPDLGVKINATLALGLPDSCHLPSNITECPKLMNLPPNSPEAKIFEDYGKNVKKSNSTTVTPSGDGSSGSIKNGVGRGKKWLGVEKIWGALYIIIIMVIFHIA</sequence>
<keyword evidence="2" id="KW-1185">Reference proteome</keyword>
<gene>
    <name evidence="1" type="ORF">L1987_75658</name>
</gene>